<gene>
    <name evidence="1" type="ORF">DES53_101528</name>
</gene>
<dbReference type="Proteomes" id="UP000253426">
    <property type="component" value="Unassembled WGS sequence"/>
</dbReference>
<accession>A0A366HVK7</accession>
<dbReference type="InterPro" id="IPR035093">
    <property type="entry name" value="RelE/ParE_toxin_dom_sf"/>
</dbReference>
<comment type="caution">
    <text evidence="1">The sequence shown here is derived from an EMBL/GenBank/DDBJ whole genome shotgun (WGS) entry which is preliminary data.</text>
</comment>
<proteinExistence type="predicted"/>
<protein>
    <recommendedName>
        <fullName evidence="3">mRNA-degrading endonuclease RelE of RelBE toxin-antitoxin system</fullName>
    </recommendedName>
</protein>
<evidence type="ECO:0008006" key="3">
    <source>
        <dbReference type="Google" id="ProtNLM"/>
    </source>
</evidence>
<organism evidence="1 2">
    <name type="scientific">Roseimicrobium gellanilyticum</name>
    <dbReference type="NCBI Taxonomy" id="748857"/>
    <lineage>
        <taxon>Bacteria</taxon>
        <taxon>Pseudomonadati</taxon>
        <taxon>Verrucomicrobiota</taxon>
        <taxon>Verrucomicrobiia</taxon>
        <taxon>Verrucomicrobiales</taxon>
        <taxon>Verrucomicrobiaceae</taxon>
        <taxon>Roseimicrobium</taxon>
    </lineage>
</organism>
<dbReference type="SUPFAM" id="SSF143011">
    <property type="entry name" value="RelE-like"/>
    <property type="match status" value="1"/>
</dbReference>
<dbReference type="OrthoDB" id="193331at2"/>
<dbReference type="RefSeq" id="WP_113956645.1">
    <property type="nucleotide sequence ID" value="NZ_QNRR01000001.1"/>
</dbReference>
<sequence length="130" mass="14515">MLQVVFNEISAAELSNLPTQVQFTIIEAMNVQPEDVEENRLGKRFGLLERGGQKLYRCRAGEWRVYFAVEGAHVKVHRVLHANTLKDFLFRSNLGGAGTAPAPAGEDETLGQSKSFWKLIDEGEKTLKVV</sequence>
<reference evidence="1 2" key="1">
    <citation type="submission" date="2018-06" db="EMBL/GenBank/DDBJ databases">
        <title>Genomic Encyclopedia of Type Strains, Phase IV (KMG-IV): sequencing the most valuable type-strain genomes for metagenomic binning, comparative biology and taxonomic classification.</title>
        <authorList>
            <person name="Goeker M."/>
        </authorList>
    </citation>
    <scope>NUCLEOTIDE SEQUENCE [LARGE SCALE GENOMIC DNA]</scope>
    <source>
        <strain evidence="1 2">DSM 25532</strain>
    </source>
</reference>
<keyword evidence="2" id="KW-1185">Reference proteome</keyword>
<dbReference type="Gene3D" id="3.30.2310.20">
    <property type="entry name" value="RelE-like"/>
    <property type="match status" value="1"/>
</dbReference>
<dbReference type="AlphaFoldDB" id="A0A366HVK7"/>
<dbReference type="EMBL" id="QNRR01000001">
    <property type="protein sequence ID" value="RBP47729.1"/>
    <property type="molecule type" value="Genomic_DNA"/>
</dbReference>
<evidence type="ECO:0000313" key="1">
    <source>
        <dbReference type="EMBL" id="RBP47729.1"/>
    </source>
</evidence>
<name>A0A366HVK7_9BACT</name>
<evidence type="ECO:0000313" key="2">
    <source>
        <dbReference type="Proteomes" id="UP000253426"/>
    </source>
</evidence>